<comment type="caution">
    <text evidence="10">The sequence shown here is derived from an EMBL/GenBank/DDBJ whole genome shotgun (WGS) entry which is preliminary data.</text>
</comment>
<evidence type="ECO:0000256" key="4">
    <source>
        <dbReference type="ARBA" id="ARBA00022927"/>
    </source>
</evidence>
<dbReference type="PANTHER" id="PTHR23137:SF6">
    <property type="entry name" value="VESICLE TRANSPORT PROTEIN"/>
    <property type="match status" value="1"/>
</dbReference>
<dbReference type="Pfam" id="PF07047">
    <property type="entry name" value="OPA3"/>
    <property type="match status" value="1"/>
</dbReference>
<feature type="transmembrane region" description="Helical" evidence="8">
    <location>
        <begin position="247"/>
        <end position="268"/>
    </location>
</feature>
<feature type="transmembrane region" description="Helical" evidence="8">
    <location>
        <begin position="280"/>
        <end position="300"/>
    </location>
</feature>
<dbReference type="EMBL" id="BLAL01000011">
    <property type="protein sequence ID" value="GES74190.1"/>
    <property type="molecule type" value="Genomic_DNA"/>
</dbReference>
<reference evidence="10" key="1">
    <citation type="submission" date="2019-10" db="EMBL/GenBank/DDBJ databases">
        <title>Conservation and host-specific expression of non-tandemly repeated heterogenous ribosome RNA gene in arbuscular mycorrhizal fungi.</title>
        <authorList>
            <person name="Maeda T."/>
            <person name="Kobayashi Y."/>
            <person name="Nakagawa T."/>
            <person name="Ezawa T."/>
            <person name="Yamaguchi K."/>
            <person name="Bino T."/>
            <person name="Nishimoto Y."/>
            <person name="Shigenobu S."/>
            <person name="Kawaguchi M."/>
        </authorList>
    </citation>
    <scope>NUCLEOTIDE SEQUENCE</scope>
    <source>
        <strain evidence="10">HR1</strain>
    </source>
</reference>
<dbReference type="AlphaFoldDB" id="A0A8H3KUF5"/>
<evidence type="ECO:0000313" key="10">
    <source>
        <dbReference type="EMBL" id="GES74190.1"/>
    </source>
</evidence>
<keyword evidence="3 8" id="KW-0812">Transmembrane</keyword>
<sequence length="346" mass="39459">MSTTKLASLLVRTISKPIANSIKNYSKSHPTFRQMCINVAQATRRFEIKLNMNLLGQKTEKIRPLNDAKAVEMGANFLGEAIIFGVASSLIIWEQARSYKSSKDRQYKLDDKIEMLKEEISKLKALIEINREFEDQMMNQIEKLKNDNEKLQNLLDLILTKGLGPRRLQSLNIPKIQWEITYLIQKMKLWDSFEFSDQGTMDETSPFDNFFKLTRTQRLYGFGICFVLGFVISLLATLTLFTGSFTGFAVLYTIGNTISLLSTGFLVGFKKQIKTMFAPVRWFASAIYLGTLVLTLVVAFVLKNGILCIILCIIQWMALFWYCASYIPYGRAIIKKVFGSCVDSIV</sequence>
<evidence type="ECO:0000256" key="7">
    <source>
        <dbReference type="ARBA" id="ARBA00025800"/>
    </source>
</evidence>
<evidence type="ECO:0000256" key="1">
    <source>
        <dbReference type="ARBA" id="ARBA00004141"/>
    </source>
</evidence>
<evidence type="ECO:0000256" key="9">
    <source>
        <dbReference type="SAM" id="Coils"/>
    </source>
</evidence>
<comment type="similarity">
    <text evidence="7 8">Belongs to the SFT2 family.</text>
</comment>
<gene>
    <name evidence="10" type="ORF">RCL2_000168700</name>
</gene>
<proteinExistence type="inferred from homology"/>
<keyword evidence="9" id="KW-0175">Coiled coil</keyword>
<feature type="coiled-coil region" evidence="9">
    <location>
        <begin position="116"/>
        <end position="161"/>
    </location>
</feature>
<comment type="caution">
    <text evidence="8">Lacks conserved residue(s) required for the propagation of feature annotation.</text>
</comment>
<keyword evidence="4 8" id="KW-0653">Protein transport</keyword>
<evidence type="ECO:0000256" key="8">
    <source>
        <dbReference type="RuleBase" id="RU363111"/>
    </source>
</evidence>
<dbReference type="InterPro" id="IPR007305">
    <property type="entry name" value="Vesicle_transpt_Got1/SFT2"/>
</dbReference>
<dbReference type="GO" id="GO:0015031">
    <property type="term" value="P:protein transport"/>
    <property type="evidence" value="ECO:0007669"/>
    <property type="project" value="UniProtKB-KW"/>
</dbReference>
<dbReference type="InterPro" id="IPR010754">
    <property type="entry name" value="OPA3-like"/>
</dbReference>
<dbReference type="GO" id="GO:0016192">
    <property type="term" value="P:vesicle-mediated transport"/>
    <property type="evidence" value="ECO:0007669"/>
    <property type="project" value="InterPro"/>
</dbReference>
<keyword evidence="6 8" id="KW-0472">Membrane</keyword>
<dbReference type="Proteomes" id="UP000615446">
    <property type="component" value="Unassembled WGS sequence"/>
</dbReference>
<dbReference type="Pfam" id="PF04178">
    <property type="entry name" value="Got1"/>
    <property type="match status" value="1"/>
</dbReference>
<evidence type="ECO:0000313" key="11">
    <source>
        <dbReference type="Proteomes" id="UP000615446"/>
    </source>
</evidence>
<evidence type="ECO:0000256" key="6">
    <source>
        <dbReference type="ARBA" id="ARBA00023136"/>
    </source>
</evidence>
<evidence type="ECO:0000256" key="5">
    <source>
        <dbReference type="ARBA" id="ARBA00022989"/>
    </source>
</evidence>
<name>A0A8H3KUF5_9GLOM</name>
<dbReference type="PANTHER" id="PTHR23137">
    <property type="entry name" value="VESICLE TRANSPORT PROTEIN-RELATED"/>
    <property type="match status" value="1"/>
</dbReference>
<keyword evidence="5 8" id="KW-1133">Transmembrane helix</keyword>
<evidence type="ECO:0000256" key="2">
    <source>
        <dbReference type="ARBA" id="ARBA00022448"/>
    </source>
</evidence>
<feature type="transmembrane region" description="Helical" evidence="8">
    <location>
        <begin position="219"/>
        <end position="241"/>
    </location>
</feature>
<accession>A0A8H3KUF5</accession>
<evidence type="ECO:0000256" key="3">
    <source>
        <dbReference type="ARBA" id="ARBA00022692"/>
    </source>
</evidence>
<comment type="function">
    <text evidence="8">Nonessential protein required for the fusion of transport vesicles derived from the endocytic pathway with the Golgi complex.</text>
</comment>
<keyword evidence="2 8" id="KW-0813">Transport</keyword>
<dbReference type="OrthoDB" id="2129069at2759"/>
<feature type="transmembrane region" description="Helical" evidence="8">
    <location>
        <begin position="73"/>
        <end position="93"/>
    </location>
</feature>
<protein>
    <recommendedName>
        <fullName evidence="8">Protein transport protein SFT2</fullName>
    </recommendedName>
</protein>
<feature type="transmembrane region" description="Helical" evidence="8">
    <location>
        <begin position="306"/>
        <end position="327"/>
    </location>
</feature>
<dbReference type="InterPro" id="IPR011691">
    <property type="entry name" value="Vesicle_transpt_SFT2"/>
</dbReference>
<organism evidence="10 11">
    <name type="scientific">Rhizophagus clarus</name>
    <dbReference type="NCBI Taxonomy" id="94130"/>
    <lineage>
        <taxon>Eukaryota</taxon>
        <taxon>Fungi</taxon>
        <taxon>Fungi incertae sedis</taxon>
        <taxon>Mucoromycota</taxon>
        <taxon>Glomeromycotina</taxon>
        <taxon>Glomeromycetes</taxon>
        <taxon>Glomerales</taxon>
        <taxon>Glomeraceae</taxon>
        <taxon>Rhizophagus</taxon>
    </lineage>
</organism>
<comment type="subcellular location">
    <subcellularLocation>
        <location evidence="8">Golgi apparatus membrane</location>
        <topology evidence="8">Multi-pass membrane protein</topology>
    </subcellularLocation>
    <subcellularLocation>
        <location evidence="1">Membrane</location>
        <topology evidence="1">Multi-pass membrane protein</topology>
    </subcellularLocation>
</comment>
<keyword evidence="8" id="KW-0333">Golgi apparatus</keyword>
<dbReference type="GO" id="GO:0000139">
    <property type="term" value="C:Golgi membrane"/>
    <property type="evidence" value="ECO:0007669"/>
    <property type="project" value="UniProtKB-SubCell"/>
</dbReference>